<dbReference type="AlphaFoldDB" id="A0A9P3GT83"/>
<dbReference type="EMBL" id="BPQB01000213">
    <property type="protein sequence ID" value="GJF00839.1"/>
    <property type="molecule type" value="Genomic_DNA"/>
</dbReference>
<dbReference type="Gene3D" id="2.40.50.40">
    <property type="match status" value="1"/>
</dbReference>
<reference evidence="2 3" key="1">
    <citation type="submission" date="2021-08" db="EMBL/GenBank/DDBJ databases">
        <title>Draft Genome Sequence of Phanerochaete sordida strain YK-624.</title>
        <authorList>
            <person name="Mori T."/>
            <person name="Dohra H."/>
            <person name="Suzuki T."/>
            <person name="Kawagishi H."/>
            <person name="Hirai H."/>
        </authorList>
    </citation>
    <scope>NUCLEOTIDE SEQUENCE [LARGE SCALE GENOMIC DNA]</scope>
    <source>
        <strain evidence="2 3">YK-624</strain>
    </source>
</reference>
<keyword evidence="3" id="KW-1185">Reference proteome</keyword>
<organism evidence="2 3">
    <name type="scientific">Phanerochaete sordida</name>
    <dbReference type="NCBI Taxonomy" id="48140"/>
    <lineage>
        <taxon>Eukaryota</taxon>
        <taxon>Fungi</taxon>
        <taxon>Dikarya</taxon>
        <taxon>Basidiomycota</taxon>
        <taxon>Agaricomycotina</taxon>
        <taxon>Agaricomycetes</taxon>
        <taxon>Polyporales</taxon>
        <taxon>Phanerochaetaceae</taxon>
        <taxon>Phanerochaete</taxon>
    </lineage>
</organism>
<dbReference type="InterPro" id="IPR000953">
    <property type="entry name" value="Chromo/chromo_shadow_dom"/>
</dbReference>
<evidence type="ECO:0000313" key="3">
    <source>
        <dbReference type="Proteomes" id="UP000703269"/>
    </source>
</evidence>
<comment type="caution">
    <text evidence="2">The sequence shown here is derived from an EMBL/GenBank/DDBJ whole genome shotgun (WGS) entry which is preliminary data.</text>
</comment>
<feature type="domain" description="Chromo" evidence="1">
    <location>
        <begin position="140"/>
        <end position="206"/>
    </location>
</feature>
<proteinExistence type="predicted"/>
<evidence type="ECO:0000313" key="2">
    <source>
        <dbReference type="EMBL" id="GJF00839.1"/>
    </source>
</evidence>
<accession>A0A9P3GT83</accession>
<sequence>MSTVNASTGFSPFQLHLSHTPRVIPPFSQATLDDTSHNFGLSAAEAAEIIKQLDTDFMESQDNLTLAKSNQAIQANRHCSPEIFYAVVNHVLLLTLHRQREYMQRGDHRVAKFMNDREKFPGREYGRPGLIIGDTGEQEWPVKRILDHRRRGRGWSFLVRWRGYGPEHDAWIPGSEVVNLDTYGDWLADNEPDALPEWRKRIKVEN</sequence>
<dbReference type="SMART" id="SM00298">
    <property type="entry name" value="CHROMO"/>
    <property type="match status" value="1"/>
</dbReference>
<gene>
    <name evidence="2" type="ORF">PsYK624_171410</name>
</gene>
<protein>
    <recommendedName>
        <fullName evidence="1">Chromo domain-containing protein</fullName>
    </recommendedName>
</protein>
<dbReference type="OrthoDB" id="2797467at2759"/>
<dbReference type="PROSITE" id="PS50013">
    <property type="entry name" value="CHROMO_2"/>
    <property type="match status" value="1"/>
</dbReference>
<dbReference type="GO" id="GO:0006338">
    <property type="term" value="P:chromatin remodeling"/>
    <property type="evidence" value="ECO:0007669"/>
    <property type="project" value="UniProtKB-ARBA"/>
</dbReference>
<name>A0A9P3GT83_9APHY</name>
<evidence type="ECO:0000259" key="1">
    <source>
        <dbReference type="PROSITE" id="PS50013"/>
    </source>
</evidence>
<dbReference type="SUPFAM" id="SSF54160">
    <property type="entry name" value="Chromo domain-like"/>
    <property type="match status" value="1"/>
</dbReference>
<dbReference type="InterPro" id="IPR023780">
    <property type="entry name" value="Chromo_domain"/>
</dbReference>
<dbReference type="Proteomes" id="UP000703269">
    <property type="component" value="Unassembled WGS sequence"/>
</dbReference>
<dbReference type="InterPro" id="IPR016197">
    <property type="entry name" value="Chromo-like_dom_sf"/>
</dbReference>
<dbReference type="Pfam" id="PF00385">
    <property type="entry name" value="Chromo"/>
    <property type="match status" value="1"/>
</dbReference>